<dbReference type="InterPro" id="IPR021109">
    <property type="entry name" value="Peptidase_aspartic_dom_sf"/>
</dbReference>
<reference evidence="1" key="1">
    <citation type="journal article" date="2014" name="Front. Microbiol.">
        <title>High frequency of phylogenetically diverse reductive dehalogenase-homologous genes in deep subseafloor sedimentary metagenomes.</title>
        <authorList>
            <person name="Kawai M."/>
            <person name="Futagami T."/>
            <person name="Toyoda A."/>
            <person name="Takaki Y."/>
            <person name="Nishi S."/>
            <person name="Hori S."/>
            <person name="Arai W."/>
            <person name="Tsubouchi T."/>
            <person name="Morono Y."/>
            <person name="Uchiyama I."/>
            <person name="Ito T."/>
            <person name="Fujiyama A."/>
            <person name="Inagaki F."/>
            <person name="Takami H."/>
        </authorList>
    </citation>
    <scope>NUCLEOTIDE SEQUENCE</scope>
    <source>
        <strain evidence="1">Expedition CK06-06</strain>
    </source>
</reference>
<dbReference type="EMBL" id="BARU01007818">
    <property type="protein sequence ID" value="GAH33089.1"/>
    <property type="molecule type" value="Genomic_DNA"/>
</dbReference>
<dbReference type="AlphaFoldDB" id="X1BN23"/>
<evidence type="ECO:0000313" key="2">
    <source>
        <dbReference type="EMBL" id="GAH33089.1"/>
    </source>
</evidence>
<dbReference type="Gene3D" id="2.40.70.10">
    <property type="entry name" value="Acid Proteases"/>
    <property type="match status" value="1"/>
</dbReference>
<dbReference type="EMBL" id="BART01000558">
    <property type="protein sequence ID" value="GAG73501.1"/>
    <property type="molecule type" value="Genomic_DNA"/>
</dbReference>
<evidence type="ECO:0008006" key="3">
    <source>
        <dbReference type="Google" id="ProtNLM"/>
    </source>
</evidence>
<evidence type="ECO:0000313" key="1">
    <source>
        <dbReference type="EMBL" id="GAG73501.1"/>
    </source>
</evidence>
<comment type="caution">
    <text evidence="1">The sequence shown here is derived from an EMBL/GenBank/DDBJ whole genome shotgun (WGS) entry which is preliminary data.</text>
</comment>
<name>X1BN23_9ZZZZ</name>
<protein>
    <recommendedName>
        <fullName evidence="3">Peptidase A2 domain-containing protein</fullName>
    </recommendedName>
</protein>
<organism evidence="1">
    <name type="scientific">marine sediment metagenome</name>
    <dbReference type="NCBI Taxonomy" id="412755"/>
    <lineage>
        <taxon>unclassified sequences</taxon>
        <taxon>metagenomes</taxon>
        <taxon>ecological metagenomes</taxon>
    </lineage>
</organism>
<dbReference type="SUPFAM" id="SSF50630">
    <property type="entry name" value="Acid proteases"/>
    <property type="match status" value="1"/>
</dbReference>
<accession>X1BN23</accession>
<gene>
    <name evidence="1" type="ORF">S01H4_02534</name>
    <name evidence="2" type="ORF">S03H2_15381</name>
</gene>
<sequence length="133" mass="15346">MKFPYLTLPSITPLGKTIIDKVPILKIEFKEFYLNCMIDTGAHVSMMPAEFGVAIGLNIKRGEPLLITGIDNIAIPSYIHKVEFYVGKILCKIEVAFSEKFKFPYGLLGRRDFFDMFKIHFYQSEGFFELETY</sequence>
<proteinExistence type="predicted"/>